<dbReference type="PANTHER" id="PTHR45774">
    <property type="entry name" value="BTB/POZ DOMAIN-CONTAINING"/>
    <property type="match status" value="1"/>
</dbReference>
<dbReference type="Pfam" id="PF00651">
    <property type="entry name" value="BTB"/>
    <property type="match status" value="1"/>
</dbReference>
<dbReference type="SMART" id="SM00875">
    <property type="entry name" value="BACK"/>
    <property type="match status" value="1"/>
</dbReference>
<dbReference type="Gene3D" id="1.25.40.420">
    <property type="match status" value="1"/>
</dbReference>
<dbReference type="InterPro" id="IPR012983">
    <property type="entry name" value="PHR"/>
</dbReference>
<dbReference type="Gene3D" id="3.30.710.10">
    <property type="entry name" value="Potassium Channel Kv1.1, Chain A"/>
    <property type="match status" value="1"/>
</dbReference>
<dbReference type="PROSITE" id="PS50097">
    <property type="entry name" value="BTB"/>
    <property type="match status" value="1"/>
</dbReference>
<evidence type="ECO:0000313" key="4">
    <source>
        <dbReference type="EMBL" id="VDI09591.1"/>
    </source>
</evidence>
<dbReference type="InterPro" id="IPR000210">
    <property type="entry name" value="BTB/POZ_dom"/>
</dbReference>
<comment type="caution">
    <text evidence="4">The sequence shown here is derived from an EMBL/GenBank/DDBJ whole genome shotgun (WGS) entry which is preliminary data.</text>
</comment>
<evidence type="ECO:0000256" key="1">
    <source>
        <dbReference type="ARBA" id="ARBA00004496"/>
    </source>
</evidence>
<dbReference type="AlphaFoldDB" id="A0A8B6CTC5"/>
<dbReference type="InterPro" id="IPR011705">
    <property type="entry name" value="BACK"/>
</dbReference>
<dbReference type="GO" id="GO:0005829">
    <property type="term" value="C:cytosol"/>
    <property type="evidence" value="ECO:0007669"/>
    <property type="project" value="TreeGrafter"/>
</dbReference>
<dbReference type="EMBL" id="UYJE01002314">
    <property type="protein sequence ID" value="VDI09591.1"/>
    <property type="molecule type" value="Genomic_DNA"/>
</dbReference>
<dbReference type="OrthoDB" id="9979965at2759"/>
<feature type="domain" description="BTB" evidence="3">
    <location>
        <begin position="27"/>
        <end position="94"/>
    </location>
</feature>
<dbReference type="SUPFAM" id="SSF54695">
    <property type="entry name" value="POZ domain"/>
    <property type="match status" value="1"/>
</dbReference>
<reference evidence="4" key="1">
    <citation type="submission" date="2018-11" db="EMBL/GenBank/DDBJ databases">
        <authorList>
            <person name="Alioto T."/>
            <person name="Alioto T."/>
        </authorList>
    </citation>
    <scope>NUCLEOTIDE SEQUENCE</scope>
</reference>
<keyword evidence="5" id="KW-1185">Reference proteome</keyword>
<dbReference type="Proteomes" id="UP000596742">
    <property type="component" value="Unassembled WGS sequence"/>
</dbReference>
<evidence type="ECO:0000313" key="5">
    <source>
        <dbReference type="Proteomes" id="UP000596742"/>
    </source>
</evidence>
<protein>
    <recommendedName>
        <fullName evidence="3">BTB domain-containing protein</fullName>
    </recommendedName>
</protein>
<accession>A0A8B6CTC5</accession>
<comment type="subcellular location">
    <subcellularLocation>
        <location evidence="1">Cytoplasm</location>
    </subcellularLocation>
</comment>
<dbReference type="Gene3D" id="2.60.120.820">
    <property type="entry name" value="PHR domain"/>
    <property type="match status" value="1"/>
</dbReference>
<evidence type="ECO:0000259" key="3">
    <source>
        <dbReference type="PROSITE" id="PS50097"/>
    </source>
</evidence>
<keyword evidence="2" id="KW-0963">Cytoplasm</keyword>
<dbReference type="InterPro" id="IPR038648">
    <property type="entry name" value="PHR_sf"/>
</dbReference>
<organism evidence="4 5">
    <name type="scientific">Mytilus galloprovincialis</name>
    <name type="common">Mediterranean mussel</name>
    <dbReference type="NCBI Taxonomy" id="29158"/>
    <lineage>
        <taxon>Eukaryota</taxon>
        <taxon>Metazoa</taxon>
        <taxon>Spiralia</taxon>
        <taxon>Lophotrochozoa</taxon>
        <taxon>Mollusca</taxon>
        <taxon>Bivalvia</taxon>
        <taxon>Autobranchia</taxon>
        <taxon>Pteriomorphia</taxon>
        <taxon>Mytilida</taxon>
        <taxon>Mytiloidea</taxon>
        <taxon>Mytilidae</taxon>
        <taxon>Mytilinae</taxon>
        <taxon>Mytilus</taxon>
    </lineage>
</organism>
<gene>
    <name evidence="4" type="ORF">MGAL_10B033412</name>
</gene>
<dbReference type="SMART" id="SM00225">
    <property type="entry name" value="BTB"/>
    <property type="match status" value="1"/>
</dbReference>
<dbReference type="PANTHER" id="PTHR45774:SF3">
    <property type="entry name" value="BTB (POZ) DOMAIN-CONTAINING 2B-RELATED"/>
    <property type="match status" value="1"/>
</dbReference>
<name>A0A8B6CTC5_MYTGA</name>
<evidence type="ECO:0000256" key="2">
    <source>
        <dbReference type="ARBA" id="ARBA00022490"/>
    </source>
</evidence>
<dbReference type="GO" id="GO:0022008">
    <property type="term" value="P:neurogenesis"/>
    <property type="evidence" value="ECO:0007669"/>
    <property type="project" value="TreeGrafter"/>
</dbReference>
<proteinExistence type="predicted"/>
<dbReference type="Pfam" id="PF07707">
    <property type="entry name" value="BACK"/>
    <property type="match status" value="1"/>
</dbReference>
<dbReference type="InterPro" id="IPR011333">
    <property type="entry name" value="SKP1/BTB/POZ_sf"/>
</dbReference>
<sequence length="420" mass="47903">MEAKSDWQIGKSLSDRMKYMLNNQLMCDVTFHVGTDKTPIQAHKYMLASSSPVFYSMFEGPLAEKGIIEIVDIEPEYFNMILQFIYTDKITVDSNNVRNLLYGSEKYMLQLLKDKCSAFLTSNVDVEHACVVLQTAHDFNMEDLKTKVFNFIFENGSGFLDSIDFLQLSAECLKSLLNSDKFRCKEEHIYQRMLQWGQQKCKEKSLPTTDENVRECLGGLLYLIRFPVMTPQYFTREVSCKSILTATEIIKVFQHHNDEPTDIFPSNTRFSKIKIERCQLDKSTGWECLGKDDCIDFKTSSNAKLCVVLLFGSNKYSGTHNVKINILCNFSIVGSTQTTFMSSAGQEIYEIKLTPPVNILPNKQYTIQLNITGPPTFRGRSYIQKIMTKEGMSVNFLSSSLPSPNYTSEVTGQIQGLIFQ</sequence>
<dbReference type="Pfam" id="PF08005">
    <property type="entry name" value="PHR"/>
    <property type="match status" value="1"/>
</dbReference>